<evidence type="ECO:0000259" key="4">
    <source>
        <dbReference type="PROSITE" id="PS50949"/>
    </source>
</evidence>
<dbReference type="PANTHER" id="PTHR43537:SF51">
    <property type="entry name" value="HTH-TYPE TRANSCRIPTIONAL REGULATOR LGOR-RELATED"/>
    <property type="match status" value="1"/>
</dbReference>
<dbReference type="Pfam" id="PF00392">
    <property type="entry name" value="GntR"/>
    <property type="match status" value="1"/>
</dbReference>
<name>A0A7Y7B0P4_STRMO</name>
<dbReference type="GO" id="GO:0003677">
    <property type="term" value="F:DNA binding"/>
    <property type="evidence" value="ECO:0007669"/>
    <property type="project" value="UniProtKB-KW"/>
</dbReference>
<dbReference type="InterPro" id="IPR008920">
    <property type="entry name" value="TF_FadR/GntR_C"/>
</dbReference>
<dbReference type="InterPro" id="IPR011711">
    <property type="entry name" value="GntR_C"/>
</dbReference>
<dbReference type="Proteomes" id="UP000587462">
    <property type="component" value="Unassembled WGS sequence"/>
</dbReference>
<dbReference type="PANTHER" id="PTHR43537">
    <property type="entry name" value="TRANSCRIPTIONAL REGULATOR, GNTR FAMILY"/>
    <property type="match status" value="1"/>
</dbReference>
<evidence type="ECO:0000256" key="3">
    <source>
        <dbReference type="ARBA" id="ARBA00023163"/>
    </source>
</evidence>
<dbReference type="AlphaFoldDB" id="A0A7Y7B0P4"/>
<evidence type="ECO:0000313" key="6">
    <source>
        <dbReference type="Proteomes" id="UP000587462"/>
    </source>
</evidence>
<dbReference type="SUPFAM" id="SSF48008">
    <property type="entry name" value="GntR ligand-binding domain-like"/>
    <property type="match status" value="1"/>
</dbReference>
<dbReference type="InterPro" id="IPR000524">
    <property type="entry name" value="Tscrpt_reg_HTH_GntR"/>
</dbReference>
<dbReference type="EMBL" id="JABBXF010000006">
    <property type="protein sequence ID" value="NVK76705.1"/>
    <property type="molecule type" value="Genomic_DNA"/>
</dbReference>
<dbReference type="CDD" id="cd07377">
    <property type="entry name" value="WHTH_GntR"/>
    <property type="match status" value="1"/>
</dbReference>
<dbReference type="Gene3D" id="1.10.10.10">
    <property type="entry name" value="Winged helix-like DNA-binding domain superfamily/Winged helix DNA-binding domain"/>
    <property type="match status" value="1"/>
</dbReference>
<gene>
    <name evidence="5" type="ORF">HG542_03430</name>
</gene>
<sequence length="237" mass="25816">MALRAAGRQSLVDTVVEQLRAQVAAGEWKVGERIPTEHALAEQLQVGRNTVREAVRVLVHAGMLRSRQGEGTFVVSTADPAEIMRGVQRAGVRDVLELRIALEAEAARLAALRHEPADLERMRAALDAQRAFEDPEGQPDSGSLELYADHDVEFHRAVVEAAHNPALTATYAWFSSSVREALVTALGDRDMPRIIHGDHQALMEAIASGDPDTAARAARTLLERPKQAVESLLDAED</sequence>
<protein>
    <submittedName>
        <fullName evidence="5">FadR family transcriptional regulator</fullName>
    </submittedName>
</protein>
<dbReference type="RefSeq" id="WP_171078506.1">
    <property type="nucleotide sequence ID" value="NZ_BNBU01000004.1"/>
</dbReference>
<evidence type="ECO:0000256" key="2">
    <source>
        <dbReference type="ARBA" id="ARBA00023125"/>
    </source>
</evidence>
<proteinExistence type="predicted"/>
<dbReference type="InterPro" id="IPR036388">
    <property type="entry name" value="WH-like_DNA-bd_sf"/>
</dbReference>
<organism evidence="5 6">
    <name type="scientific">Streptomyces morookaense</name>
    <name type="common">Streptoverticillium morookaense</name>
    <dbReference type="NCBI Taxonomy" id="1970"/>
    <lineage>
        <taxon>Bacteria</taxon>
        <taxon>Bacillati</taxon>
        <taxon>Actinomycetota</taxon>
        <taxon>Actinomycetes</taxon>
        <taxon>Kitasatosporales</taxon>
        <taxon>Streptomycetaceae</taxon>
        <taxon>Streptomyces</taxon>
    </lineage>
</organism>
<comment type="caution">
    <text evidence="5">The sequence shown here is derived from an EMBL/GenBank/DDBJ whole genome shotgun (WGS) entry which is preliminary data.</text>
</comment>
<dbReference type="Pfam" id="PF07729">
    <property type="entry name" value="FCD"/>
    <property type="match status" value="1"/>
</dbReference>
<dbReference type="InterPro" id="IPR036390">
    <property type="entry name" value="WH_DNA-bd_sf"/>
</dbReference>
<dbReference type="SMART" id="SM00895">
    <property type="entry name" value="FCD"/>
    <property type="match status" value="1"/>
</dbReference>
<evidence type="ECO:0000313" key="5">
    <source>
        <dbReference type="EMBL" id="NVK76705.1"/>
    </source>
</evidence>
<evidence type="ECO:0000256" key="1">
    <source>
        <dbReference type="ARBA" id="ARBA00023015"/>
    </source>
</evidence>
<dbReference type="PROSITE" id="PS50949">
    <property type="entry name" value="HTH_GNTR"/>
    <property type="match status" value="1"/>
</dbReference>
<dbReference type="SMART" id="SM00345">
    <property type="entry name" value="HTH_GNTR"/>
    <property type="match status" value="1"/>
</dbReference>
<keyword evidence="3" id="KW-0804">Transcription</keyword>
<dbReference type="GO" id="GO:0003700">
    <property type="term" value="F:DNA-binding transcription factor activity"/>
    <property type="evidence" value="ECO:0007669"/>
    <property type="project" value="InterPro"/>
</dbReference>
<keyword evidence="1" id="KW-0805">Transcription regulation</keyword>
<keyword evidence="6" id="KW-1185">Reference proteome</keyword>
<reference evidence="5 6" key="1">
    <citation type="submission" date="2020-04" db="EMBL/GenBank/DDBJ databases">
        <title>Draft Genome Sequence of Streptomyces morookaense DSM 40503, an 8-azaguanine-producing strain.</title>
        <authorList>
            <person name="Qi J."/>
            <person name="Gao J.-M."/>
        </authorList>
    </citation>
    <scope>NUCLEOTIDE SEQUENCE [LARGE SCALE GENOMIC DNA]</scope>
    <source>
        <strain evidence="5 6">DSM 40503</strain>
    </source>
</reference>
<dbReference type="Gene3D" id="1.20.120.530">
    <property type="entry name" value="GntR ligand-binding domain-like"/>
    <property type="match status" value="1"/>
</dbReference>
<dbReference type="PRINTS" id="PR00035">
    <property type="entry name" value="HTHGNTR"/>
</dbReference>
<keyword evidence="2" id="KW-0238">DNA-binding</keyword>
<accession>A0A7Y7B0P4</accession>
<feature type="domain" description="HTH gntR-type" evidence="4">
    <location>
        <begin position="9"/>
        <end position="77"/>
    </location>
</feature>
<dbReference type="SUPFAM" id="SSF46785">
    <property type="entry name" value="Winged helix' DNA-binding domain"/>
    <property type="match status" value="1"/>
</dbReference>